<evidence type="ECO:0008006" key="5">
    <source>
        <dbReference type="Google" id="ProtNLM"/>
    </source>
</evidence>
<accession>A0A3B1BP54</accession>
<feature type="transmembrane region" description="Helical" evidence="3">
    <location>
        <begin position="12"/>
        <end position="34"/>
    </location>
</feature>
<keyword evidence="3" id="KW-0472">Membrane</keyword>
<name>A0A3B1BP54_9ZZZZ</name>
<feature type="coiled-coil region" evidence="1">
    <location>
        <begin position="84"/>
        <end position="142"/>
    </location>
</feature>
<organism evidence="4">
    <name type="scientific">hydrothermal vent metagenome</name>
    <dbReference type="NCBI Taxonomy" id="652676"/>
    <lineage>
        <taxon>unclassified sequences</taxon>
        <taxon>metagenomes</taxon>
        <taxon>ecological metagenomes</taxon>
    </lineage>
</organism>
<dbReference type="EMBL" id="UOGB01000091">
    <property type="protein sequence ID" value="VAX17782.1"/>
    <property type="molecule type" value="Genomic_DNA"/>
</dbReference>
<evidence type="ECO:0000256" key="2">
    <source>
        <dbReference type="SAM" id="MobiDB-lite"/>
    </source>
</evidence>
<keyword evidence="1" id="KW-0175">Coiled coil</keyword>
<gene>
    <name evidence="4" type="ORF">MNBD_NITROSPINAE03-250</name>
</gene>
<proteinExistence type="predicted"/>
<evidence type="ECO:0000256" key="3">
    <source>
        <dbReference type="SAM" id="Phobius"/>
    </source>
</evidence>
<sequence length="206" mass="22441">MRKTGSTFRKKLIVSLGALMLIKIILIGAEGLVVDKPFSAYSALAQESQTGGKNASSTASSPEEATSDPAPRTPGPGELDLEIIKDVEKRNKELDLKEEKLKREKERIDTMKLDIDAQISELKALQAKIDEQIKLRDDLQKVSIKKLAKTYAAMPPENAAALIQQIDISIAIRVLGAMKERSAGKILAVIPPKLASTLSEGLVRKK</sequence>
<keyword evidence="3" id="KW-0812">Transmembrane</keyword>
<dbReference type="AlphaFoldDB" id="A0A3B1BP54"/>
<protein>
    <recommendedName>
        <fullName evidence="5">Magnesium transporter MgtE intracellular domain-containing protein</fullName>
    </recommendedName>
</protein>
<evidence type="ECO:0000256" key="1">
    <source>
        <dbReference type="SAM" id="Coils"/>
    </source>
</evidence>
<reference evidence="4" key="1">
    <citation type="submission" date="2018-06" db="EMBL/GenBank/DDBJ databases">
        <authorList>
            <person name="Zhirakovskaya E."/>
        </authorList>
    </citation>
    <scope>NUCLEOTIDE SEQUENCE</scope>
</reference>
<feature type="region of interest" description="Disordered" evidence="2">
    <location>
        <begin position="47"/>
        <end position="78"/>
    </location>
</feature>
<evidence type="ECO:0000313" key="4">
    <source>
        <dbReference type="EMBL" id="VAX17782.1"/>
    </source>
</evidence>
<feature type="compositionally biased region" description="Low complexity" evidence="2">
    <location>
        <begin position="55"/>
        <end position="64"/>
    </location>
</feature>
<keyword evidence="3" id="KW-1133">Transmembrane helix</keyword>
<dbReference type="SUPFAM" id="SSF158791">
    <property type="entry name" value="MgtE N-terminal domain-like"/>
    <property type="match status" value="1"/>
</dbReference>